<accession>A0A5N5N2X7</accession>
<dbReference type="SUPFAM" id="SSF57850">
    <property type="entry name" value="RING/U-box"/>
    <property type="match status" value="1"/>
</dbReference>
<dbReference type="Proteomes" id="UP000326939">
    <property type="component" value="Chromosome 4"/>
</dbReference>
<dbReference type="PANTHER" id="PTHR31150:SF26">
    <property type="entry name" value="RING-TYPE DOMAIN-CONTAINING PROTEIN"/>
    <property type="match status" value="1"/>
</dbReference>
<keyword evidence="5" id="KW-1185">Reference proteome</keyword>
<feature type="compositionally biased region" description="Basic residues" evidence="2">
    <location>
        <begin position="275"/>
        <end position="284"/>
    </location>
</feature>
<feature type="compositionally biased region" description="Polar residues" evidence="2">
    <location>
        <begin position="173"/>
        <end position="201"/>
    </location>
</feature>
<dbReference type="PROSITE" id="PS50089">
    <property type="entry name" value="ZF_RING_2"/>
    <property type="match status" value="1"/>
</dbReference>
<feature type="compositionally biased region" description="Low complexity" evidence="2">
    <location>
        <begin position="245"/>
        <end position="257"/>
    </location>
</feature>
<sequence length="585" mass="64447">MSTFLEESLFKTNPTLHTAFSPQREEESNAYCSLRVLQKASPVSGGELLRSPSSCALYSVFAYLVVEMSCKPNFEAQQVRGCVAVEHVSEDFGFVLEFGGTLCSSMGSACCVAARDKNIVSGPGGEILHRNIRNSPTWSFRWDNRGRVAGEDTSISWFSDGITRNDGSDIKYESTNASEDGSPTESFQRHTWQKSPISEGSTAHLRTPASDQSLSRNISMDTSLEQVKESTESTAVLNPSPEKISQSLPSTSSLSTCPLPPQSHLHPASSITPRRLQHSPRHQLTKPASDAQIPGLRSSKSIPVSEERSPVSLWSNESTQGCHGASSDGWSMHAFSELMAASNRERWSYDNECLGFNHEKTRSSGRSSAFTSVDLQTCGICSKLLTEKSLWSSQKLIATNELSVVAVLICGHAYHAECLETLTPEIDKYDPACPFCTLGEKQAFKLSQKALKTEMDLKARNKKLRSRVIDSDLDGDSIMFDRFKDGGNEGKGPKMGLSSSMKSSLAKPFLKRHFSFGSKASSCEVIPVLTISALSKKDCRGSRTSSSKKSFWNISICIHIYTFSNWPTGVILQRSKWTYRIRIWS</sequence>
<dbReference type="SMART" id="SM00184">
    <property type="entry name" value="RING"/>
    <property type="match status" value="1"/>
</dbReference>
<dbReference type="GO" id="GO:0008270">
    <property type="term" value="F:zinc ion binding"/>
    <property type="evidence" value="ECO:0007669"/>
    <property type="project" value="UniProtKB-KW"/>
</dbReference>
<dbReference type="PANTHER" id="PTHR31150">
    <property type="entry name" value="EXPRESSED PROTEIN"/>
    <property type="match status" value="1"/>
</dbReference>
<dbReference type="EMBL" id="VDCV01000004">
    <property type="protein sequence ID" value="KAB5561348.1"/>
    <property type="molecule type" value="Genomic_DNA"/>
</dbReference>
<organism evidence="4 5">
    <name type="scientific">Salix brachista</name>
    <dbReference type="NCBI Taxonomy" id="2182728"/>
    <lineage>
        <taxon>Eukaryota</taxon>
        <taxon>Viridiplantae</taxon>
        <taxon>Streptophyta</taxon>
        <taxon>Embryophyta</taxon>
        <taxon>Tracheophyta</taxon>
        <taxon>Spermatophyta</taxon>
        <taxon>Magnoliopsida</taxon>
        <taxon>eudicotyledons</taxon>
        <taxon>Gunneridae</taxon>
        <taxon>Pentapetalae</taxon>
        <taxon>rosids</taxon>
        <taxon>fabids</taxon>
        <taxon>Malpighiales</taxon>
        <taxon>Salicaceae</taxon>
        <taxon>Saliceae</taxon>
        <taxon>Salix</taxon>
    </lineage>
</organism>
<keyword evidence="1" id="KW-0862">Zinc</keyword>
<dbReference type="AlphaFoldDB" id="A0A5N5N2X7"/>
<evidence type="ECO:0000256" key="2">
    <source>
        <dbReference type="SAM" id="MobiDB-lite"/>
    </source>
</evidence>
<protein>
    <recommendedName>
        <fullName evidence="3">RING-type domain-containing protein</fullName>
    </recommendedName>
</protein>
<dbReference type="Gene3D" id="3.30.40.10">
    <property type="entry name" value="Zinc/RING finger domain, C3HC4 (zinc finger)"/>
    <property type="match status" value="1"/>
</dbReference>
<keyword evidence="1" id="KW-0479">Metal-binding</keyword>
<comment type="caution">
    <text evidence="4">The sequence shown here is derived from an EMBL/GenBank/DDBJ whole genome shotgun (WGS) entry which is preliminary data.</text>
</comment>
<keyword evidence="1" id="KW-0863">Zinc-finger</keyword>
<dbReference type="InterPro" id="IPR001841">
    <property type="entry name" value="Znf_RING"/>
</dbReference>
<reference evidence="5" key="1">
    <citation type="journal article" date="2019" name="Gigascience">
        <title>De novo genome assembly of the endangered Acer yangbiense, a plant species with extremely small populations endemic to Yunnan Province, China.</title>
        <authorList>
            <person name="Yang J."/>
            <person name="Wariss H.M."/>
            <person name="Tao L."/>
            <person name="Zhang R."/>
            <person name="Yun Q."/>
            <person name="Hollingsworth P."/>
            <person name="Dao Z."/>
            <person name="Luo G."/>
            <person name="Guo H."/>
            <person name="Ma Y."/>
            <person name="Sun W."/>
        </authorList>
    </citation>
    <scope>NUCLEOTIDE SEQUENCE [LARGE SCALE GENOMIC DNA]</scope>
    <source>
        <strain evidence="5">cv. br00</strain>
    </source>
</reference>
<evidence type="ECO:0000313" key="5">
    <source>
        <dbReference type="Proteomes" id="UP000326939"/>
    </source>
</evidence>
<name>A0A5N5N2X7_9ROSI</name>
<feature type="region of interest" description="Disordered" evidence="2">
    <location>
        <begin position="169"/>
        <end position="307"/>
    </location>
</feature>
<dbReference type="InterPro" id="IPR013083">
    <property type="entry name" value="Znf_RING/FYVE/PHD"/>
</dbReference>
<feature type="domain" description="RING-type" evidence="3">
    <location>
        <begin position="378"/>
        <end position="437"/>
    </location>
</feature>
<evidence type="ECO:0000313" key="4">
    <source>
        <dbReference type="EMBL" id="KAB5561348.1"/>
    </source>
</evidence>
<evidence type="ECO:0000259" key="3">
    <source>
        <dbReference type="PROSITE" id="PS50089"/>
    </source>
</evidence>
<proteinExistence type="predicted"/>
<feature type="compositionally biased region" description="Polar residues" evidence="2">
    <location>
        <begin position="209"/>
        <end position="225"/>
    </location>
</feature>
<evidence type="ECO:0000256" key="1">
    <source>
        <dbReference type="PROSITE-ProRule" id="PRU00175"/>
    </source>
</evidence>
<gene>
    <name evidence="4" type="ORF">DKX38_006305</name>
</gene>